<accession>A0ABS4XYX7</accession>
<sequence length="403" mass="44629">MTETATRASAIGWRLPPFYCPIDDAIHPRADQLEERAIAWLDAMGIFRDGTERAWSIATHSTDFSCRMIPYGKDEPLLLFIEWNHWAFALDDFWHDTGSADIRTSRIVDLNARISRCLEAPGSAMLGNAPFAAALEDLASRTRALATPVQLRRVAEGLRDWLFGAAWQVSNVERGIMPTLSDYVALRPSINGTRFSLAWSEIASGIEIPDGELYSAPVQALTDAAGFIVSCDNDLFSYAKEDNQETTDQNIVNVLAHQNGSSPDKALGEALAIRDRAMTLFLDLRDQIARDADPELRRYLEALGHYIAGCIRWMNAAPRYASPRNRHELPVPGATYGITWRDTPSDPGTGPLPIASAAWWWDQLDSVTHRRRNHPVSDFHTDVRGRDGFAGAGIPADLSGAEV</sequence>
<keyword evidence="1 2" id="KW-0456">Lyase</keyword>
<reference evidence="3 4" key="1">
    <citation type="submission" date="2021-03" db="EMBL/GenBank/DDBJ databases">
        <title>Sequencing the genomes of 1000 actinobacteria strains.</title>
        <authorList>
            <person name="Klenk H.-P."/>
        </authorList>
    </citation>
    <scope>NUCLEOTIDE SEQUENCE [LARGE SCALE GENOMIC DNA]</scope>
    <source>
        <strain evidence="3 4">DSM 41480</strain>
    </source>
</reference>
<dbReference type="Gene3D" id="1.10.600.10">
    <property type="entry name" value="Farnesyl Diphosphate Synthase"/>
    <property type="match status" value="1"/>
</dbReference>
<dbReference type="SUPFAM" id="SSF48576">
    <property type="entry name" value="Terpenoid synthases"/>
    <property type="match status" value="1"/>
</dbReference>
<dbReference type="RefSeq" id="WP_207303839.1">
    <property type="nucleotide sequence ID" value="NZ_JAGIOH010000001.1"/>
</dbReference>
<dbReference type="EMBL" id="JAGIOH010000001">
    <property type="protein sequence ID" value="MBP2401726.1"/>
    <property type="molecule type" value="Genomic_DNA"/>
</dbReference>
<dbReference type="Pfam" id="PF19086">
    <property type="entry name" value="Terpene_syn_C_2"/>
    <property type="match status" value="1"/>
</dbReference>
<comment type="similarity">
    <text evidence="2">Belongs to the terpene synthase family.</text>
</comment>
<keyword evidence="4" id="KW-1185">Reference proteome</keyword>
<dbReference type="SFLD" id="SFLDG01020">
    <property type="entry name" value="Terpene_Cyclase_Like_2"/>
    <property type="match status" value="1"/>
</dbReference>
<dbReference type="SFLD" id="SFLDS00005">
    <property type="entry name" value="Isoprenoid_Synthase_Type_I"/>
    <property type="match status" value="1"/>
</dbReference>
<keyword evidence="2" id="KW-0479">Metal-binding</keyword>
<dbReference type="EC" id="4.2.3.-" evidence="2"/>
<organism evidence="3 4">
    <name type="scientific">Streptomyces syringium</name>
    <dbReference type="NCBI Taxonomy" id="76729"/>
    <lineage>
        <taxon>Bacteria</taxon>
        <taxon>Bacillati</taxon>
        <taxon>Actinomycetota</taxon>
        <taxon>Actinomycetes</taxon>
        <taxon>Kitasatosporales</taxon>
        <taxon>Streptomycetaceae</taxon>
        <taxon>Streptomyces</taxon>
    </lineage>
</organism>
<name>A0ABS4XYX7_9ACTN</name>
<proteinExistence type="inferred from homology"/>
<dbReference type="InterPro" id="IPR008949">
    <property type="entry name" value="Isoprenoid_synthase_dom_sf"/>
</dbReference>
<keyword evidence="2" id="KW-0460">Magnesium</keyword>
<evidence type="ECO:0000313" key="3">
    <source>
        <dbReference type="EMBL" id="MBP2401726.1"/>
    </source>
</evidence>
<gene>
    <name evidence="3" type="ORF">JO379_001195</name>
</gene>
<dbReference type="PANTHER" id="PTHR35201">
    <property type="entry name" value="TERPENE SYNTHASE"/>
    <property type="match status" value="1"/>
</dbReference>
<evidence type="ECO:0000256" key="2">
    <source>
        <dbReference type="RuleBase" id="RU366034"/>
    </source>
</evidence>
<dbReference type="InterPro" id="IPR034686">
    <property type="entry name" value="Terpene_cyclase-like_2"/>
</dbReference>
<dbReference type="GeneID" id="91568054"/>
<protein>
    <recommendedName>
        <fullName evidence="2">Terpene synthase</fullName>
        <ecNumber evidence="2">4.2.3.-</ecNumber>
    </recommendedName>
</protein>
<evidence type="ECO:0000313" key="4">
    <source>
        <dbReference type="Proteomes" id="UP001519291"/>
    </source>
</evidence>
<comment type="caution">
    <text evidence="3">The sequence shown here is derived from an EMBL/GenBank/DDBJ whole genome shotgun (WGS) entry which is preliminary data.</text>
</comment>
<evidence type="ECO:0000256" key="1">
    <source>
        <dbReference type="ARBA" id="ARBA00023239"/>
    </source>
</evidence>
<dbReference type="PANTHER" id="PTHR35201:SF4">
    <property type="entry name" value="BETA-PINACENE SYNTHASE-RELATED"/>
    <property type="match status" value="1"/>
</dbReference>
<comment type="cofactor">
    <cofactor evidence="2">
        <name>Mg(2+)</name>
        <dbReference type="ChEBI" id="CHEBI:18420"/>
    </cofactor>
</comment>
<dbReference type="Proteomes" id="UP001519291">
    <property type="component" value="Unassembled WGS sequence"/>
</dbReference>